<accession>A0A1W1Y633</accession>
<dbReference type="OrthoDB" id="9794514at2"/>
<dbReference type="AlphaFoldDB" id="A0A1W1Y633"/>
<dbReference type="InterPro" id="IPR052344">
    <property type="entry name" value="Transposase-related"/>
</dbReference>
<name>A0A1W1Y633_9BURK</name>
<dbReference type="InterPro" id="IPR004291">
    <property type="entry name" value="Transposase_IS66_central"/>
</dbReference>
<evidence type="ECO:0000259" key="1">
    <source>
        <dbReference type="Pfam" id="PF03050"/>
    </source>
</evidence>
<feature type="non-terminal residue" evidence="3">
    <location>
        <position position="1"/>
    </location>
</feature>
<reference evidence="3" key="1">
    <citation type="submission" date="2017-04" db="EMBL/GenBank/DDBJ databases">
        <authorList>
            <person name="Afonso C.L."/>
            <person name="Miller P.J."/>
            <person name="Scott M.A."/>
            <person name="Spackman E."/>
            <person name="Goraichik I."/>
            <person name="Dimitrov K.M."/>
            <person name="Suarez D.L."/>
            <person name="Swayne D.E."/>
        </authorList>
    </citation>
    <scope>NUCLEOTIDE SEQUENCE [LARGE SCALE GENOMIC DNA]</scope>
    <source>
        <strain evidence="3">VK13</strain>
    </source>
</reference>
<dbReference type="NCBIfam" id="NF033517">
    <property type="entry name" value="transpos_IS66"/>
    <property type="match status" value="1"/>
</dbReference>
<feature type="domain" description="Transposase IS66 central" evidence="1">
    <location>
        <begin position="2"/>
        <end position="199"/>
    </location>
</feature>
<dbReference type="InterPro" id="IPR039552">
    <property type="entry name" value="IS66_C"/>
</dbReference>
<gene>
    <name evidence="3" type="ORF">SAMN06296008_101408</name>
</gene>
<evidence type="ECO:0000259" key="2">
    <source>
        <dbReference type="Pfam" id="PF13817"/>
    </source>
</evidence>
<evidence type="ECO:0000313" key="4">
    <source>
        <dbReference type="Proteomes" id="UP000192708"/>
    </source>
</evidence>
<dbReference type="PANTHER" id="PTHR33678">
    <property type="entry name" value="BLL1576 PROTEIN"/>
    <property type="match status" value="1"/>
</dbReference>
<keyword evidence="4" id="KW-1185">Reference proteome</keyword>
<feature type="domain" description="Transposase IS66 C-terminal" evidence="2">
    <location>
        <begin position="206"/>
        <end position="243"/>
    </location>
</feature>
<dbReference type="EMBL" id="FWXJ01000001">
    <property type="protein sequence ID" value="SMC31188.1"/>
    <property type="molecule type" value="Genomic_DNA"/>
</dbReference>
<dbReference type="Proteomes" id="UP000192708">
    <property type="component" value="Unassembled WGS sequence"/>
</dbReference>
<protein>
    <submittedName>
        <fullName evidence="3">IS66 C-terminal element</fullName>
    </submittedName>
</protein>
<evidence type="ECO:0000313" key="3">
    <source>
        <dbReference type="EMBL" id="SMC31188.1"/>
    </source>
</evidence>
<organism evidence="3 4">
    <name type="scientific">Polynucleobacter kasalickyi</name>
    <dbReference type="NCBI Taxonomy" id="1938817"/>
    <lineage>
        <taxon>Bacteria</taxon>
        <taxon>Pseudomonadati</taxon>
        <taxon>Pseudomonadota</taxon>
        <taxon>Betaproteobacteria</taxon>
        <taxon>Burkholderiales</taxon>
        <taxon>Burkholderiaceae</taxon>
        <taxon>Polynucleobacter</taxon>
    </lineage>
</organism>
<sequence length="250" mass="28842">NKKTHRAYLWAYAPGVHEELKAVIYDFAESRSGENARNFVGDWRGSLVCDDFSGYKAMIANGVTEVGCMAHARRKFFELHVANKSQIAEHALELIRQLYEIEREVKELDCQSRQNIRQERSRPITNVLFEWMQLQRMKITDGSATARALDYTLKRWPALTRYIDDGQLPIDNNWIENQIRPIAIGRSNWLFAGSLRAGKRAAAIMSLIQSAKMNGHDPYAYIKDVLTRLPTQKNNQIEELLPHRWQPSSP</sequence>
<dbReference type="PANTHER" id="PTHR33678:SF1">
    <property type="entry name" value="BLL1576 PROTEIN"/>
    <property type="match status" value="1"/>
</dbReference>
<dbReference type="Pfam" id="PF03050">
    <property type="entry name" value="DDE_Tnp_IS66"/>
    <property type="match status" value="1"/>
</dbReference>
<dbReference type="RefSeq" id="WP_143736064.1">
    <property type="nucleotide sequence ID" value="NZ_FWXJ01000001.1"/>
</dbReference>
<dbReference type="Pfam" id="PF13817">
    <property type="entry name" value="DDE_Tnp_IS66_C"/>
    <property type="match status" value="1"/>
</dbReference>
<proteinExistence type="predicted"/>
<dbReference type="STRING" id="1938817.SAMN06296008_101408"/>